<name>W4K3K3_HETIT</name>
<dbReference type="GO" id="GO:0031390">
    <property type="term" value="C:Ctf18 RFC-like complex"/>
    <property type="evidence" value="ECO:0007669"/>
    <property type="project" value="InterPro"/>
</dbReference>
<dbReference type="GO" id="GO:0034088">
    <property type="term" value="P:maintenance of mitotic sister chromatid cohesion"/>
    <property type="evidence" value="ECO:0007669"/>
    <property type="project" value="TreeGrafter"/>
</dbReference>
<dbReference type="HOGENOM" id="CLU_034504_0_0_1"/>
<dbReference type="STRING" id="747525.W4K3K3"/>
<proteinExistence type="inferred from homology"/>
<dbReference type="KEGG" id="hir:HETIRDRAFT_44710"/>
<dbReference type="InterPro" id="IPR019128">
    <property type="entry name" value="Dcc1"/>
</dbReference>
<dbReference type="Pfam" id="PF09724">
    <property type="entry name" value="Dcc1"/>
    <property type="match status" value="1"/>
</dbReference>
<dbReference type="AlphaFoldDB" id="W4K3K3"/>
<dbReference type="GeneID" id="20675731"/>
<dbReference type="GO" id="GO:0006260">
    <property type="term" value="P:DNA replication"/>
    <property type="evidence" value="ECO:0007669"/>
    <property type="project" value="UniProtKB-KW"/>
</dbReference>
<evidence type="ECO:0000313" key="4">
    <source>
        <dbReference type="Proteomes" id="UP000030671"/>
    </source>
</evidence>
<gene>
    <name evidence="3" type="ORF">HETIRDRAFT_44710</name>
</gene>
<organism evidence="3 4">
    <name type="scientific">Heterobasidion irregulare (strain TC 32-1)</name>
    <dbReference type="NCBI Taxonomy" id="747525"/>
    <lineage>
        <taxon>Eukaryota</taxon>
        <taxon>Fungi</taxon>
        <taxon>Dikarya</taxon>
        <taxon>Basidiomycota</taxon>
        <taxon>Agaricomycotina</taxon>
        <taxon>Agaricomycetes</taxon>
        <taxon>Russulales</taxon>
        <taxon>Bondarzewiaceae</taxon>
        <taxon>Heterobasidion</taxon>
        <taxon>Heterobasidion annosum species complex</taxon>
    </lineage>
</organism>
<keyword evidence="2" id="KW-0235">DNA replication</keyword>
<dbReference type="InParanoid" id="W4K3K3"/>
<dbReference type="GO" id="GO:0000775">
    <property type="term" value="C:chromosome, centromeric region"/>
    <property type="evidence" value="ECO:0007669"/>
    <property type="project" value="TreeGrafter"/>
</dbReference>
<dbReference type="GO" id="GO:0000785">
    <property type="term" value="C:chromatin"/>
    <property type="evidence" value="ECO:0007669"/>
    <property type="project" value="TreeGrafter"/>
</dbReference>
<evidence type="ECO:0000313" key="3">
    <source>
        <dbReference type="EMBL" id="ETW80387.1"/>
    </source>
</evidence>
<sequence length="380" mass="42692">MSEAQLKYPLDAPEHGSFRLLELPPELCALIESSADSTLSLSIKGGPDDDAVLCTSDRTYTMRSVVLSNSVLVVTPSADLATGPNNDMPRIEVQESLSEILELAPTVPKLHRLRGLLRGMQWEEGHEDEDEEVGYDEFDRPKKRPRYTYEQARSELQASEHELAAAIRDQRVLVMNGNLRPMPPSYLHTILELLLMYLASLQQPHDAASVLDMVCALEDEHEIGREVTTQVMQWFGDVDGGKWKMDVDAVVRQVGLGILRHHKQDEPADVNEFLTKWTSAVGDTFSARVSLSLLSGNYLSSTSPFTSNNLISYFPCAELPTDPAARFTDLFLTRRRWKAEDIAPFLSDIAVNAKERDKLLLRYARALTDKEGAWYTSRVK</sequence>
<comment type="similarity">
    <text evidence="1">Belongs to the DCC1 family.</text>
</comment>
<dbReference type="RefSeq" id="XP_009546907.1">
    <property type="nucleotide sequence ID" value="XM_009548612.1"/>
</dbReference>
<dbReference type="OrthoDB" id="276989at2759"/>
<dbReference type="eggNOG" id="KOG0798">
    <property type="taxonomic scope" value="Eukaryota"/>
</dbReference>
<evidence type="ECO:0000256" key="1">
    <source>
        <dbReference type="ARBA" id="ARBA00007017"/>
    </source>
</evidence>
<evidence type="ECO:0000256" key="2">
    <source>
        <dbReference type="ARBA" id="ARBA00022705"/>
    </source>
</evidence>
<dbReference type="FunCoup" id="W4K3K3">
    <property type="interactions" value="278"/>
</dbReference>
<keyword evidence="4" id="KW-1185">Reference proteome</keyword>
<dbReference type="PANTHER" id="PTHR13395:SF6">
    <property type="entry name" value="SISTER CHROMATID COHESION PROTEIN DCC1"/>
    <property type="match status" value="1"/>
</dbReference>
<accession>W4K3K3</accession>
<evidence type="ECO:0008006" key="5">
    <source>
        <dbReference type="Google" id="ProtNLM"/>
    </source>
</evidence>
<reference evidence="3 4" key="1">
    <citation type="journal article" date="2012" name="New Phytol.">
        <title>Insight into trade-off between wood decay and parasitism from the genome of a fungal forest pathogen.</title>
        <authorList>
            <person name="Olson A."/>
            <person name="Aerts A."/>
            <person name="Asiegbu F."/>
            <person name="Belbahri L."/>
            <person name="Bouzid O."/>
            <person name="Broberg A."/>
            <person name="Canback B."/>
            <person name="Coutinho P.M."/>
            <person name="Cullen D."/>
            <person name="Dalman K."/>
            <person name="Deflorio G."/>
            <person name="van Diepen L.T."/>
            <person name="Dunand C."/>
            <person name="Duplessis S."/>
            <person name="Durling M."/>
            <person name="Gonthier P."/>
            <person name="Grimwood J."/>
            <person name="Fossdal C.G."/>
            <person name="Hansson D."/>
            <person name="Henrissat B."/>
            <person name="Hietala A."/>
            <person name="Himmelstrand K."/>
            <person name="Hoffmeister D."/>
            <person name="Hogberg N."/>
            <person name="James T.Y."/>
            <person name="Karlsson M."/>
            <person name="Kohler A."/>
            <person name="Kues U."/>
            <person name="Lee Y.H."/>
            <person name="Lin Y.C."/>
            <person name="Lind M."/>
            <person name="Lindquist E."/>
            <person name="Lombard V."/>
            <person name="Lucas S."/>
            <person name="Lunden K."/>
            <person name="Morin E."/>
            <person name="Murat C."/>
            <person name="Park J."/>
            <person name="Raffaello T."/>
            <person name="Rouze P."/>
            <person name="Salamov A."/>
            <person name="Schmutz J."/>
            <person name="Solheim H."/>
            <person name="Stahlberg J."/>
            <person name="Velez H."/>
            <person name="de Vries R.P."/>
            <person name="Wiebenga A."/>
            <person name="Woodward S."/>
            <person name="Yakovlev I."/>
            <person name="Garbelotto M."/>
            <person name="Martin F."/>
            <person name="Grigoriev I.V."/>
            <person name="Stenlid J."/>
        </authorList>
    </citation>
    <scope>NUCLEOTIDE SEQUENCE [LARGE SCALE GENOMIC DNA]</scope>
    <source>
        <strain evidence="3 4">TC 32-1</strain>
    </source>
</reference>
<dbReference type="PANTHER" id="PTHR13395">
    <property type="entry name" value="SISTER CHROMATID COHESION PROTEIN DCC1-RELATED"/>
    <property type="match status" value="1"/>
</dbReference>
<protein>
    <recommendedName>
        <fullName evidence="5">Sister chromatid cohesion protein Dcc1</fullName>
    </recommendedName>
</protein>
<dbReference type="EMBL" id="KI925459">
    <property type="protein sequence ID" value="ETW80387.1"/>
    <property type="molecule type" value="Genomic_DNA"/>
</dbReference>
<dbReference type="Proteomes" id="UP000030671">
    <property type="component" value="Unassembled WGS sequence"/>
</dbReference>